<feature type="compositionally biased region" description="Basic residues" evidence="1">
    <location>
        <begin position="7"/>
        <end position="16"/>
    </location>
</feature>
<dbReference type="STRING" id="1305764.R9P612"/>
<dbReference type="InterPro" id="IPR013898">
    <property type="entry name" value="Atg43"/>
</dbReference>
<proteinExistence type="predicted"/>
<feature type="compositionally biased region" description="Basic and acidic residues" evidence="1">
    <location>
        <begin position="97"/>
        <end position="112"/>
    </location>
</feature>
<dbReference type="HOGENOM" id="CLU_132779_0_0_1"/>
<sequence length="127" mass="14514">MPSQSAKRSHRRRHRSTHSDSDDEVSSWDSHPVSSSHSTSSYSSSSNDALIAKLPTLPDLRFEQSYLATIRNFLHEEQPSSSTAHDESEKQLPTANAEKDHHHKVEVTHGKVEEHHELWLGNLRVEW</sequence>
<evidence type="ECO:0000256" key="1">
    <source>
        <dbReference type="SAM" id="MobiDB-lite"/>
    </source>
</evidence>
<keyword evidence="3" id="KW-1185">Reference proteome</keyword>
<evidence type="ECO:0000313" key="2">
    <source>
        <dbReference type="EMBL" id="GAC96692.1"/>
    </source>
</evidence>
<reference evidence="3" key="1">
    <citation type="journal article" date="2013" name="Genome Announc.">
        <title>Draft genome sequence of the basidiomycetous yeast-like fungus Pseudozyma hubeiensis SY62, which produces an abundant amount of the biosurfactant mannosylerythritol lipids.</title>
        <authorList>
            <person name="Konishi M."/>
            <person name="Hatada Y."/>
            <person name="Horiuchi J."/>
        </authorList>
    </citation>
    <scope>NUCLEOTIDE SEQUENCE [LARGE SCALE GENOMIC DNA]</scope>
    <source>
        <strain evidence="3">SY62</strain>
    </source>
</reference>
<dbReference type="GO" id="GO:0140580">
    <property type="term" value="F:mitochondrion autophagosome adaptor activity"/>
    <property type="evidence" value="ECO:0007669"/>
    <property type="project" value="InterPro"/>
</dbReference>
<name>R9P612_PSEHS</name>
<dbReference type="Pfam" id="PF08589">
    <property type="entry name" value="ATG43"/>
    <property type="match status" value="1"/>
</dbReference>
<dbReference type="EMBL" id="DF238805">
    <property type="protein sequence ID" value="GAC96692.1"/>
    <property type="molecule type" value="Genomic_DNA"/>
</dbReference>
<dbReference type="eggNOG" id="ENOG502R2N8">
    <property type="taxonomic scope" value="Eukaryota"/>
</dbReference>
<feature type="compositionally biased region" description="Low complexity" evidence="1">
    <location>
        <begin position="27"/>
        <end position="46"/>
    </location>
</feature>
<dbReference type="OrthoDB" id="2430343at2759"/>
<dbReference type="Proteomes" id="UP000014071">
    <property type="component" value="Unassembled WGS sequence"/>
</dbReference>
<accession>R9P612</accession>
<evidence type="ECO:0000313" key="3">
    <source>
        <dbReference type="Proteomes" id="UP000014071"/>
    </source>
</evidence>
<feature type="region of interest" description="Disordered" evidence="1">
    <location>
        <begin position="1"/>
        <end position="47"/>
    </location>
</feature>
<dbReference type="GO" id="GO:0000423">
    <property type="term" value="P:mitophagy"/>
    <property type="evidence" value="ECO:0007669"/>
    <property type="project" value="InterPro"/>
</dbReference>
<dbReference type="GeneID" id="24109558"/>
<feature type="compositionally biased region" description="Basic and acidic residues" evidence="1">
    <location>
        <begin position="77"/>
        <end position="90"/>
    </location>
</feature>
<organism evidence="2 3">
    <name type="scientific">Pseudozyma hubeiensis (strain SY62)</name>
    <name type="common">Yeast</name>
    <dbReference type="NCBI Taxonomy" id="1305764"/>
    <lineage>
        <taxon>Eukaryota</taxon>
        <taxon>Fungi</taxon>
        <taxon>Dikarya</taxon>
        <taxon>Basidiomycota</taxon>
        <taxon>Ustilaginomycotina</taxon>
        <taxon>Ustilaginomycetes</taxon>
        <taxon>Ustilaginales</taxon>
        <taxon>Ustilaginaceae</taxon>
        <taxon>Pseudozyma</taxon>
    </lineage>
</organism>
<protein>
    <submittedName>
        <fullName evidence="2">Uncharacterized protein</fullName>
    </submittedName>
</protein>
<dbReference type="RefSeq" id="XP_012190279.1">
    <property type="nucleotide sequence ID" value="XM_012334889.1"/>
</dbReference>
<dbReference type="AlphaFoldDB" id="R9P612"/>
<gene>
    <name evidence="2" type="ORF">PHSY_004275</name>
</gene>
<feature type="region of interest" description="Disordered" evidence="1">
    <location>
        <begin position="77"/>
        <end position="112"/>
    </location>
</feature>